<dbReference type="AlphaFoldDB" id="A0A5B7FPU1"/>
<name>A0A5B7FPU1_PORTR</name>
<evidence type="ECO:0000313" key="3">
    <source>
        <dbReference type="Proteomes" id="UP000324222"/>
    </source>
</evidence>
<dbReference type="Pfam" id="PF25525">
    <property type="entry name" value="Ubiquitin_PRKD1_N"/>
    <property type="match status" value="1"/>
</dbReference>
<proteinExistence type="predicted"/>
<protein>
    <recommendedName>
        <fullName evidence="1">Serine/threonine-protein kinase D1-3-like ubiquitin-like domain-containing protein</fullName>
    </recommendedName>
</protein>
<evidence type="ECO:0000259" key="1">
    <source>
        <dbReference type="Pfam" id="PF25525"/>
    </source>
</evidence>
<dbReference type="EMBL" id="VSRR010008883">
    <property type="protein sequence ID" value="MPC49461.1"/>
    <property type="molecule type" value="Genomic_DNA"/>
</dbReference>
<reference evidence="2 3" key="1">
    <citation type="submission" date="2019-05" db="EMBL/GenBank/DDBJ databases">
        <title>Another draft genome of Portunus trituberculatus and its Hox gene families provides insights of decapod evolution.</title>
        <authorList>
            <person name="Jeong J.-H."/>
            <person name="Song I."/>
            <person name="Kim S."/>
            <person name="Choi T."/>
            <person name="Kim D."/>
            <person name="Ryu S."/>
            <person name="Kim W."/>
        </authorList>
    </citation>
    <scope>NUCLEOTIDE SEQUENCE [LARGE SCALE GENOMIC DNA]</scope>
    <source>
        <tissue evidence="2">Muscle</tissue>
    </source>
</reference>
<evidence type="ECO:0000313" key="2">
    <source>
        <dbReference type="EMBL" id="MPC49461.1"/>
    </source>
</evidence>
<keyword evidence="3" id="KW-1185">Reference proteome</keyword>
<gene>
    <name evidence="2" type="ORF">E2C01_043263</name>
</gene>
<feature type="domain" description="Serine/threonine-protein kinase D1-3-like ubiquitin-like" evidence="1">
    <location>
        <begin position="8"/>
        <end position="50"/>
    </location>
</feature>
<dbReference type="OrthoDB" id="10252171at2759"/>
<dbReference type="Proteomes" id="UP000324222">
    <property type="component" value="Unassembled WGS sequence"/>
</dbReference>
<accession>A0A5B7FPU1</accession>
<sequence length="120" mass="13477">MEVTGADITFSLQHGLVRDITTVNASQLTLKTLKDRACEFINTKCKPSKFVPERIDKLRFSARSWGLTRRGGSVAVLLIYNREVYSYASYKSDHFKAVTCGMTACLVLQFVTAVSDPFHH</sequence>
<organism evidence="2 3">
    <name type="scientific">Portunus trituberculatus</name>
    <name type="common">Swimming crab</name>
    <name type="synonym">Neptunus trituberculatus</name>
    <dbReference type="NCBI Taxonomy" id="210409"/>
    <lineage>
        <taxon>Eukaryota</taxon>
        <taxon>Metazoa</taxon>
        <taxon>Ecdysozoa</taxon>
        <taxon>Arthropoda</taxon>
        <taxon>Crustacea</taxon>
        <taxon>Multicrustacea</taxon>
        <taxon>Malacostraca</taxon>
        <taxon>Eumalacostraca</taxon>
        <taxon>Eucarida</taxon>
        <taxon>Decapoda</taxon>
        <taxon>Pleocyemata</taxon>
        <taxon>Brachyura</taxon>
        <taxon>Eubrachyura</taxon>
        <taxon>Portunoidea</taxon>
        <taxon>Portunidae</taxon>
        <taxon>Portuninae</taxon>
        <taxon>Portunus</taxon>
    </lineage>
</organism>
<dbReference type="InterPro" id="IPR057764">
    <property type="entry name" value="Ubiquitin_PRKD1-3_N"/>
</dbReference>
<comment type="caution">
    <text evidence="2">The sequence shown here is derived from an EMBL/GenBank/DDBJ whole genome shotgun (WGS) entry which is preliminary data.</text>
</comment>